<dbReference type="EMBL" id="JAULSV010000001">
    <property type="protein sequence ID" value="KAK0657436.1"/>
    <property type="molecule type" value="Genomic_DNA"/>
</dbReference>
<gene>
    <name evidence="2" type="ORF">B0T16DRAFT_60270</name>
</gene>
<keyword evidence="1" id="KW-0732">Signal</keyword>
<proteinExistence type="predicted"/>
<evidence type="ECO:0000256" key="1">
    <source>
        <dbReference type="SAM" id="SignalP"/>
    </source>
</evidence>
<sequence length="111" mass="13038">MSWFKFCALFLVPIRHSQWRLARSLEDGSDGLGWLQRIDRVDFPECRPHRRHSVIEAWNRVVYCISDVSRQSDFTIRPLFAQQIPARNKTVCRDNNNKNSPSVRLEVLLVA</sequence>
<accession>A0AA39YRR5</accession>
<reference evidence="2" key="1">
    <citation type="submission" date="2023-06" db="EMBL/GenBank/DDBJ databases">
        <title>Genome-scale phylogeny and comparative genomics of the fungal order Sordariales.</title>
        <authorList>
            <consortium name="Lawrence Berkeley National Laboratory"/>
            <person name="Hensen N."/>
            <person name="Bonometti L."/>
            <person name="Westerberg I."/>
            <person name="Brannstrom I.O."/>
            <person name="Guillou S."/>
            <person name="Cros-Aarteil S."/>
            <person name="Calhoun S."/>
            <person name="Haridas S."/>
            <person name="Kuo A."/>
            <person name="Mondo S."/>
            <person name="Pangilinan J."/>
            <person name="Riley R."/>
            <person name="Labutti K."/>
            <person name="Andreopoulos B."/>
            <person name="Lipzen A."/>
            <person name="Chen C."/>
            <person name="Yanf M."/>
            <person name="Daum C."/>
            <person name="Ng V."/>
            <person name="Clum A."/>
            <person name="Steindorff A."/>
            <person name="Ohm R."/>
            <person name="Martin F."/>
            <person name="Silar P."/>
            <person name="Natvig D."/>
            <person name="Lalanne C."/>
            <person name="Gautier V."/>
            <person name="Ament-Velasquez S.L."/>
            <person name="Kruys A."/>
            <person name="Hutchinson M.I."/>
            <person name="Powell A.J."/>
            <person name="Barry K."/>
            <person name="Miller A.N."/>
            <person name="Grigoriev I.V."/>
            <person name="Debuchy R."/>
            <person name="Gladieux P."/>
            <person name="Thoren M.H."/>
            <person name="Johannesson H."/>
        </authorList>
    </citation>
    <scope>NUCLEOTIDE SEQUENCE</scope>
    <source>
        <strain evidence="2">SMH2532-1</strain>
    </source>
</reference>
<name>A0AA39YRR5_9PEZI</name>
<organism evidence="2 3">
    <name type="scientific">Cercophora newfieldiana</name>
    <dbReference type="NCBI Taxonomy" id="92897"/>
    <lineage>
        <taxon>Eukaryota</taxon>
        <taxon>Fungi</taxon>
        <taxon>Dikarya</taxon>
        <taxon>Ascomycota</taxon>
        <taxon>Pezizomycotina</taxon>
        <taxon>Sordariomycetes</taxon>
        <taxon>Sordariomycetidae</taxon>
        <taxon>Sordariales</taxon>
        <taxon>Lasiosphaeriaceae</taxon>
        <taxon>Cercophora</taxon>
    </lineage>
</organism>
<comment type="caution">
    <text evidence="2">The sequence shown here is derived from an EMBL/GenBank/DDBJ whole genome shotgun (WGS) entry which is preliminary data.</text>
</comment>
<evidence type="ECO:0008006" key="4">
    <source>
        <dbReference type="Google" id="ProtNLM"/>
    </source>
</evidence>
<protein>
    <recommendedName>
        <fullName evidence="4">Secreted protein</fullName>
    </recommendedName>
</protein>
<feature type="chain" id="PRO_5041379675" description="Secreted protein" evidence="1">
    <location>
        <begin position="20"/>
        <end position="111"/>
    </location>
</feature>
<evidence type="ECO:0000313" key="3">
    <source>
        <dbReference type="Proteomes" id="UP001174936"/>
    </source>
</evidence>
<dbReference type="AlphaFoldDB" id="A0AA39YRR5"/>
<evidence type="ECO:0000313" key="2">
    <source>
        <dbReference type="EMBL" id="KAK0657436.1"/>
    </source>
</evidence>
<keyword evidence="3" id="KW-1185">Reference proteome</keyword>
<feature type="signal peptide" evidence="1">
    <location>
        <begin position="1"/>
        <end position="19"/>
    </location>
</feature>
<dbReference type="Proteomes" id="UP001174936">
    <property type="component" value="Unassembled WGS sequence"/>
</dbReference>